<gene>
    <name evidence="1" type="ORF">C0W81_13815</name>
</gene>
<protein>
    <submittedName>
        <fullName evidence="1">Uncharacterized protein</fullName>
    </submittedName>
</protein>
<organism evidence="1 2">
    <name type="scientific">Photobacterium aquimaris</name>
    <dbReference type="NCBI Taxonomy" id="512643"/>
    <lineage>
        <taxon>Bacteria</taxon>
        <taxon>Pseudomonadati</taxon>
        <taxon>Pseudomonadota</taxon>
        <taxon>Gammaproteobacteria</taxon>
        <taxon>Vibrionales</taxon>
        <taxon>Vibrionaceae</taxon>
        <taxon>Photobacterium</taxon>
    </lineage>
</organism>
<evidence type="ECO:0000313" key="1">
    <source>
        <dbReference type="EMBL" id="PSU02781.1"/>
    </source>
</evidence>
<evidence type="ECO:0000313" key="2">
    <source>
        <dbReference type="Proteomes" id="UP000241858"/>
    </source>
</evidence>
<dbReference type="EMBL" id="PYLY01000029">
    <property type="protein sequence ID" value="PSU02781.1"/>
    <property type="molecule type" value="Genomic_DNA"/>
</dbReference>
<dbReference type="AlphaFoldDB" id="A0A2T3HVT1"/>
<sequence>MCCHGVPHRYFRSVASVYTKSTSSYVINLLLTITYSITIQQKAKTLLPNSNNVHNLDPKKP</sequence>
<accession>A0A2T3HVT1</accession>
<proteinExistence type="predicted"/>
<comment type="caution">
    <text evidence="1">The sequence shown here is derived from an EMBL/GenBank/DDBJ whole genome shotgun (WGS) entry which is preliminary data.</text>
</comment>
<dbReference type="Proteomes" id="UP000241858">
    <property type="component" value="Unassembled WGS sequence"/>
</dbReference>
<reference evidence="1 2" key="1">
    <citation type="submission" date="2018-03" db="EMBL/GenBank/DDBJ databases">
        <title>Whole genome sequencing of Histamine producing bacteria.</title>
        <authorList>
            <person name="Butler K."/>
        </authorList>
    </citation>
    <scope>NUCLEOTIDE SEQUENCE [LARGE SCALE GENOMIC DNA]</scope>
    <source>
        <strain evidence="1 2">DSM 23343</strain>
    </source>
</reference>
<name>A0A2T3HVT1_9GAMM</name>